<keyword evidence="2" id="KW-0378">Hydrolase</keyword>
<comment type="caution">
    <text evidence="2">The sequence shown here is derived from an EMBL/GenBank/DDBJ whole genome shotgun (WGS) entry which is preliminary data.</text>
</comment>
<accession>A0ABP9R9Q3</accession>
<keyword evidence="3" id="KW-1185">Reference proteome</keyword>
<organism evidence="2 3">
    <name type="scientific">Pseudonocardia eucalypti</name>
    <dbReference type="NCBI Taxonomy" id="648755"/>
    <lineage>
        <taxon>Bacteria</taxon>
        <taxon>Bacillati</taxon>
        <taxon>Actinomycetota</taxon>
        <taxon>Actinomycetes</taxon>
        <taxon>Pseudonocardiales</taxon>
        <taxon>Pseudonocardiaceae</taxon>
        <taxon>Pseudonocardia</taxon>
    </lineage>
</organism>
<reference evidence="3" key="1">
    <citation type="journal article" date="2019" name="Int. J. Syst. Evol. Microbiol.">
        <title>The Global Catalogue of Microorganisms (GCM) 10K type strain sequencing project: providing services to taxonomists for standard genome sequencing and annotation.</title>
        <authorList>
            <consortium name="The Broad Institute Genomics Platform"/>
            <consortium name="The Broad Institute Genome Sequencing Center for Infectious Disease"/>
            <person name="Wu L."/>
            <person name="Ma J."/>
        </authorList>
    </citation>
    <scope>NUCLEOTIDE SEQUENCE [LARGE SCALE GENOMIC DNA]</scope>
    <source>
        <strain evidence="3">JCM 18303</strain>
    </source>
</reference>
<dbReference type="EMBL" id="BAABJP010000057">
    <property type="protein sequence ID" value="GAA5173649.1"/>
    <property type="molecule type" value="Genomic_DNA"/>
</dbReference>
<dbReference type="Proteomes" id="UP001428817">
    <property type="component" value="Unassembled WGS sequence"/>
</dbReference>
<name>A0ABP9R9Q3_9PSEU</name>
<proteinExistence type="predicted"/>
<dbReference type="PANTHER" id="PTHR32015:SF1">
    <property type="entry name" value="LIPASE"/>
    <property type="match status" value="1"/>
</dbReference>
<dbReference type="Pfam" id="PF01674">
    <property type="entry name" value="Lipase_2"/>
    <property type="match status" value="1"/>
</dbReference>
<sequence length="341" mass="36478">MRGPLSTRDGNEVGGGVIGRRWAAIGIALVASATLFTVGRTASADEPAAFPVPYGAEARSTKDRPADASPPGSNDFDCKPSERHPNPVVLVHGLGANQWENWQTIAPLLANEGYCVFSLTYGRNPLAPPGLDQIGGLKRMEESARELGHFIDKVRDATEADKVDIVGHSEGSLMPNYYVKFLGGARYVDHYVGMTPLWDGTKLLGLHLLYQAGKPFGLSAAASATLAPLCASCTQFLHGSDFIKKMSSGGGPAVDGVKYTMIMTRYDELVIPYTSGIMHNGDAKNTVLQEGCPNDVAEHVAVAFDPITAQHILNALDPKHSRPVDCHATSAQRTESEPDPR</sequence>
<feature type="region of interest" description="Disordered" evidence="1">
    <location>
        <begin position="320"/>
        <end position="341"/>
    </location>
</feature>
<evidence type="ECO:0000313" key="3">
    <source>
        <dbReference type="Proteomes" id="UP001428817"/>
    </source>
</evidence>
<dbReference type="Gene3D" id="3.40.50.1820">
    <property type="entry name" value="alpha/beta hydrolase"/>
    <property type="match status" value="1"/>
</dbReference>
<dbReference type="PANTHER" id="PTHR32015">
    <property type="entry name" value="FASTING INDUCED LIPASE"/>
    <property type="match status" value="1"/>
</dbReference>
<evidence type="ECO:0000313" key="2">
    <source>
        <dbReference type="EMBL" id="GAA5173649.1"/>
    </source>
</evidence>
<dbReference type="GO" id="GO:0016787">
    <property type="term" value="F:hydrolase activity"/>
    <property type="evidence" value="ECO:0007669"/>
    <property type="project" value="UniProtKB-KW"/>
</dbReference>
<dbReference type="InterPro" id="IPR002918">
    <property type="entry name" value="Lipase_EstA/Esterase_EstB"/>
</dbReference>
<gene>
    <name evidence="2" type="ORF">GCM10023321_75690</name>
</gene>
<protein>
    <submittedName>
        <fullName evidence="2">Alpha/beta hydrolase</fullName>
    </submittedName>
</protein>
<dbReference type="InterPro" id="IPR029058">
    <property type="entry name" value="AB_hydrolase_fold"/>
</dbReference>
<feature type="region of interest" description="Disordered" evidence="1">
    <location>
        <begin position="53"/>
        <end position="82"/>
    </location>
</feature>
<dbReference type="SUPFAM" id="SSF53474">
    <property type="entry name" value="alpha/beta-Hydrolases"/>
    <property type="match status" value="1"/>
</dbReference>
<evidence type="ECO:0000256" key="1">
    <source>
        <dbReference type="SAM" id="MobiDB-lite"/>
    </source>
</evidence>